<evidence type="ECO:0000313" key="2">
    <source>
        <dbReference type="Proteomes" id="UP000054485"/>
    </source>
</evidence>
<name>A0A0D0A6D6_9AGAM</name>
<sequence length="102" mass="11542">MWRSTCTHVTKSFRRQGCGIIYGPICTTQCLHLSQLSIQISIGCLEESRRLLTALLQTVSEVNAVNVTYSCPWCVLICTGRSFFVKTITRIVLCIMHHGFIF</sequence>
<reference evidence="2" key="2">
    <citation type="submission" date="2015-01" db="EMBL/GenBank/DDBJ databases">
        <title>Evolutionary Origins and Diversification of the Mycorrhizal Mutualists.</title>
        <authorList>
            <consortium name="DOE Joint Genome Institute"/>
            <consortium name="Mycorrhizal Genomics Consortium"/>
            <person name="Kohler A."/>
            <person name="Kuo A."/>
            <person name="Nagy L.G."/>
            <person name="Floudas D."/>
            <person name="Copeland A."/>
            <person name="Barry K.W."/>
            <person name="Cichocki N."/>
            <person name="Veneault-Fourrey C."/>
            <person name="LaButti K."/>
            <person name="Lindquist E.A."/>
            <person name="Lipzen A."/>
            <person name="Lundell T."/>
            <person name="Morin E."/>
            <person name="Murat C."/>
            <person name="Riley R."/>
            <person name="Ohm R."/>
            <person name="Sun H."/>
            <person name="Tunlid A."/>
            <person name="Henrissat B."/>
            <person name="Grigoriev I.V."/>
            <person name="Hibbett D.S."/>
            <person name="Martin F."/>
        </authorList>
    </citation>
    <scope>NUCLEOTIDE SEQUENCE [LARGE SCALE GENOMIC DNA]</scope>
    <source>
        <strain evidence="2">UH-Slu-Lm8-n1</strain>
    </source>
</reference>
<accession>A0A0D0A6D6</accession>
<dbReference type="InParanoid" id="A0A0D0A6D6"/>
<gene>
    <name evidence="1" type="ORF">CY34DRAFT_474335</name>
</gene>
<dbReference type="HOGENOM" id="CLU_2279338_0_0_1"/>
<organism evidence="1 2">
    <name type="scientific">Suillus luteus UH-Slu-Lm8-n1</name>
    <dbReference type="NCBI Taxonomy" id="930992"/>
    <lineage>
        <taxon>Eukaryota</taxon>
        <taxon>Fungi</taxon>
        <taxon>Dikarya</taxon>
        <taxon>Basidiomycota</taxon>
        <taxon>Agaricomycotina</taxon>
        <taxon>Agaricomycetes</taxon>
        <taxon>Agaricomycetidae</taxon>
        <taxon>Boletales</taxon>
        <taxon>Suillineae</taxon>
        <taxon>Suillaceae</taxon>
        <taxon>Suillus</taxon>
    </lineage>
</organism>
<evidence type="ECO:0000313" key="1">
    <source>
        <dbReference type="EMBL" id="KIK37161.1"/>
    </source>
</evidence>
<keyword evidence="2" id="KW-1185">Reference proteome</keyword>
<dbReference type="AlphaFoldDB" id="A0A0D0A6D6"/>
<proteinExistence type="predicted"/>
<dbReference type="EMBL" id="KN835471">
    <property type="protein sequence ID" value="KIK37161.1"/>
    <property type="molecule type" value="Genomic_DNA"/>
</dbReference>
<reference evidence="1 2" key="1">
    <citation type="submission" date="2014-04" db="EMBL/GenBank/DDBJ databases">
        <authorList>
            <consortium name="DOE Joint Genome Institute"/>
            <person name="Kuo A."/>
            <person name="Ruytinx J."/>
            <person name="Rineau F."/>
            <person name="Colpaert J."/>
            <person name="Kohler A."/>
            <person name="Nagy L.G."/>
            <person name="Floudas D."/>
            <person name="Copeland A."/>
            <person name="Barry K.W."/>
            <person name="Cichocki N."/>
            <person name="Veneault-Fourrey C."/>
            <person name="LaButti K."/>
            <person name="Lindquist E.A."/>
            <person name="Lipzen A."/>
            <person name="Lundell T."/>
            <person name="Morin E."/>
            <person name="Murat C."/>
            <person name="Sun H."/>
            <person name="Tunlid A."/>
            <person name="Henrissat B."/>
            <person name="Grigoriev I.V."/>
            <person name="Hibbett D.S."/>
            <person name="Martin F."/>
            <person name="Nordberg H.P."/>
            <person name="Cantor M.N."/>
            <person name="Hua S.X."/>
        </authorList>
    </citation>
    <scope>NUCLEOTIDE SEQUENCE [LARGE SCALE GENOMIC DNA]</scope>
    <source>
        <strain evidence="1 2">UH-Slu-Lm8-n1</strain>
    </source>
</reference>
<dbReference type="Proteomes" id="UP000054485">
    <property type="component" value="Unassembled WGS sequence"/>
</dbReference>
<protein>
    <submittedName>
        <fullName evidence="1">Uncharacterized protein</fullName>
    </submittedName>
</protein>